<evidence type="ECO:0000313" key="10">
    <source>
        <dbReference type="Proteomes" id="UP000085678"/>
    </source>
</evidence>
<dbReference type="FunFam" id="3.40.50.11500:FF:000006">
    <property type="entry name" value="SET binding factor 2"/>
    <property type="match status" value="1"/>
</dbReference>
<dbReference type="GeneID" id="106168468"/>
<organism evidence="10 11">
    <name type="scientific">Lingula anatina</name>
    <name type="common">Brachiopod</name>
    <name type="synonym">Lingula unguis</name>
    <dbReference type="NCBI Taxonomy" id="7574"/>
    <lineage>
        <taxon>Eukaryota</taxon>
        <taxon>Metazoa</taxon>
        <taxon>Spiralia</taxon>
        <taxon>Lophotrochozoa</taxon>
        <taxon>Brachiopoda</taxon>
        <taxon>Linguliformea</taxon>
        <taxon>Lingulata</taxon>
        <taxon>Lingulida</taxon>
        <taxon>Linguloidea</taxon>
        <taxon>Lingulidae</taxon>
        <taxon>Lingula</taxon>
    </lineage>
</organism>
<keyword evidence="4" id="KW-0862">Zinc</keyword>
<dbReference type="SUPFAM" id="SSF57889">
    <property type="entry name" value="Cysteine-rich domain"/>
    <property type="match status" value="1"/>
</dbReference>
<dbReference type="Gene3D" id="3.40.50.11500">
    <property type="match status" value="1"/>
</dbReference>
<dbReference type="InterPro" id="IPR043153">
    <property type="entry name" value="DENN_C"/>
</dbReference>
<dbReference type="InterPro" id="IPR037516">
    <property type="entry name" value="Tripartite_DENN"/>
</dbReference>
<dbReference type="SMART" id="SM00799">
    <property type="entry name" value="DENN"/>
    <property type="match status" value="1"/>
</dbReference>
<dbReference type="GO" id="GO:0046872">
    <property type="term" value="F:metal ion binding"/>
    <property type="evidence" value="ECO:0007669"/>
    <property type="project" value="UniProtKB-KW"/>
</dbReference>
<dbReference type="InterPro" id="IPR005112">
    <property type="entry name" value="dDENN_dom"/>
</dbReference>
<dbReference type="PROSITE" id="PS50003">
    <property type="entry name" value="PH_DOMAIN"/>
    <property type="match status" value="1"/>
</dbReference>
<dbReference type="CDD" id="cd14534">
    <property type="entry name" value="PTP-MTMR5-like"/>
    <property type="match status" value="1"/>
</dbReference>
<keyword evidence="2" id="KW-0597">Phosphoprotein</keyword>
<dbReference type="Gene3D" id="3.30.60.20">
    <property type="match status" value="1"/>
</dbReference>
<feature type="domain" description="Phorbol-ester/DAG-type" evidence="7">
    <location>
        <begin position="1890"/>
        <end position="1942"/>
    </location>
</feature>
<dbReference type="InterPro" id="IPR029021">
    <property type="entry name" value="Prot-tyrosine_phosphatase-like"/>
</dbReference>
<dbReference type="FunFam" id="3.30.450.200:FF:000004">
    <property type="entry name" value="SET binding factor 2"/>
    <property type="match status" value="1"/>
</dbReference>
<proteinExistence type="inferred from homology"/>
<dbReference type="InterPro" id="IPR004182">
    <property type="entry name" value="GRAM"/>
</dbReference>
<dbReference type="InterPro" id="IPR022096">
    <property type="entry name" value="SBF1/SBF2"/>
</dbReference>
<dbReference type="GO" id="GO:0005737">
    <property type="term" value="C:cytoplasm"/>
    <property type="evidence" value="ECO:0007669"/>
    <property type="project" value="TreeGrafter"/>
</dbReference>
<dbReference type="FunCoup" id="A0A2R2MIK7">
    <property type="interactions" value="2077"/>
</dbReference>
<evidence type="ECO:0000256" key="4">
    <source>
        <dbReference type="ARBA" id="ARBA00022833"/>
    </source>
</evidence>
<dbReference type="Pfam" id="PF02141">
    <property type="entry name" value="DENN"/>
    <property type="match status" value="1"/>
</dbReference>
<dbReference type="STRING" id="7574.A0A2R2MIK7"/>
<dbReference type="InterPro" id="IPR001194">
    <property type="entry name" value="cDENN_dom"/>
</dbReference>
<dbReference type="SUPFAM" id="SSF52799">
    <property type="entry name" value="(Phosphotyrosine protein) phosphatases II"/>
    <property type="match status" value="1"/>
</dbReference>
<evidence type="ECO:0000259" key="9">
    <source>
        <dbReference type="PROSITE" id="PS51339"/>
    </source>
</evidence>
<dbReference type="Gene3D" id="2.30.29.30">
    <property type="entry name" value="Pleckstrin-homology domain (PH domain)/Phosphotyrosine-binding domain (PTB)"/>
    <property type="match status" value="1"/>
</dbReference>
<evidence type="ECO:0000259" key="6">
    <source>
        <dbReference type="PROSITE" id="PS50003"/>
    </source>
</evidence>
<dbReference type="InParanoid" id="A0A2R2MIK7"/>
<reference evidence="11" key="1">
    <citation type="submission" date="2025-08" db="UniProtKB">
        <authorList>
            <consortium name="RefSeq"/>
        </authorList>
    </citation>
    <scope>IDENTIFICATION</scope>
    <source>
        <tissue evidence="11">Gonads</tissue>
    </source>
</reference>
<dbReference type="InterPro" id="IPR001849">
    <property type="entry name" value="PH_domain"/>
</dbReference>
<dbReference type="Gene3D" id="3.30.450.200">
    <property type="match status" value="1"/>
</dbReference>
<name>A0A2R2MIK7_LINAN</name>
<dbReference type="InterPro" id="IPR030564">
    <property type="entry name" value="Myotubularin"/>
</dbReference>
<dbReference type="Pfam" id="PF00169">
    <property type="entry name" value="PH"/>
    <property type="match status" value="1"/>
</dbReference>
<dbReference type="FunFam" id="2.30.29.30:FF:000286">
    <property type="entry name" value="PH-protein kinase domain containing protein"/>
    <property type="match status" value="1"/>
</dbReference>
<dbReference type="KEGG" id="lak:106168468"/>
<dbReference type="PROSITE" id="PS50211">
    <property type="entry name" value="DENN"/>
    <property type="match status" value="1"/>
</dbReference>
<dbReference type="RefSeq" id="XP_023930024.1">
    <property type="nucleotide sequence ID" value="XM_024074256.1"/>
</dbReference>
<feature type="region of interest" description="Disordered" evidence="5">
    <location>
        <begin position="1101"/>
        <end position="1151"/>
    </location>
</feature>
<dbReference type="SMART" id="SM00568">
    <property type="entry name" value="GRAM"/>
    <property type="match status" value="1"/>
</dbReference>
<dbReference type="SMART" id="SM00801">
    <property type="entry name" value="dDENN"/>
    <property type="match status" value="1"/>
</dbReference>
<dbReference type="PROSITE" id="PS51339">
    <property type="entry name" value="PPASE_MYOTUBULARIN"/>
    <property type="match status" value="1"/>
</dbReference>
<feature type="domain" description="PH" evidence="6">
    <location>
        <begin position="1989"/>
        <end position="2093"/>
    </location>
</feature>
<dbReference type="PANTHER" id="PTHR10807:SF109">
    <property type="entry name" value="SET DOMAIN BINDING FACTOR, ISOFORM A"/>
    <property type="match status" value="1"/>
</dbReference>
<dbReference type="Pfam" id="PF12335">
    <property type="entry name" value="SBF2"/>
    <property type="match status" value="1"/>
</dbReference>
<comment type="similarity">
    <text evidence="1">Belongs to the protein-tyrosine phosphatase family. Non-receptor class myotubularin subfamily.</text>
</comment>
<evidence type="ECO:0000259" key="7">
    <source>
        <dbReference type="PROSITE" id="PS50081"/>
    </source>
</evidence>
<evidence type="ECO:0000256" key="2">
    <source>
        <dbReference type="ARBA" id="ARBA00022553"/>
    </source>
</evidence>
<sequence length="2093" mass="235593">MSRLADYFVVVGYDQEKERSGTSQGKIIQRFPEKDWPGSPFTLGIELFCQPTGWSLSTQRHPPTFFVSVLTDIDADRHYCACLTFHETVSMTSTKPDDEDGDDGTPIRQSLMYAPKCLVLVSKFPEFETFRNCLGLIYTVYLENMQFQIETLVGNILGCVQVPPPGGPQIRFSIGAGDRQALQPPVSSTIPTSGTSVAMLFRQMGITNTIMLFCAAATDLKVLFHSQSYTRLTAASQALMALMYPLKYSYVYIPLLPSHLLEVLNTPTPFIAGVHSSLKDEVSDLLDVIIADLDGGSVHVPECVTVPVLPNIVLSRTTEALTMILNPELFTSDYAFPPNPAKLSSLTMQDKEIRAVFLRLFAELFTGYRSCLTLIRIHPEPFITFHKASFLGHRAMVSEDFLTRVLDGMSYSTFVSERGPPFRVIDIFDEVYATLSDMIKHENGSQEKMMQSIKDLAQQLYINEHPNPQPYTQKIPKPPEGAYSRIHQPQFPILDWIMVQEIIDDGLAKSGIKSKLSQIRPPQPRIVPMGPHITTVAEKMQMLNNNARRLEVLRNCVSCIFENKISDARKVFPAVLRALKSKVSRLALCQELAYHVQSNRAMLEHQQFDLVVRLLNCALQNESSMDENGVAAAMLPLVTSFCRKLCTGVIQFAYTCVQEHAVWANHQFWEATFYQDVQRQIRQLYAPQYEQEHSADKLSPPASPTTEGAELSSSWGATGSWKGSPMDPRRRSITNMKYLKPKEVNALEIAAEQMAKCYDPQLRKWPNLSESEKEEMINNEESTVYSQAIHYANRMVYMRVPLDVTRGANLHFGADWESASNSNITNSHVQRKDHFYSSSIAESDSVDAESGFDEQEISEVGANVVKFVSRFVDKVCTESGVTADHIRSLHQMIPGVVAMHIETLEAVARESKRLPPIQKPKILTPTLLPGEEIVMEGLRVYLLPDGREEATGGSTGGPALIPAEGAIFLTTYRIIFKGTPCDPLACEQIVVRYFPVSTLTKEKKLSSQYLSYVDQYLQEIIQMRANTFQLMKVGFDEEVSSEDVETFRKLTSKIRSPISVFSTFAFSGYQFAQPAQLIKHKEKHASLKGFAKKTLMKTARKAGLAKPKSASTSQRKQKYILPTPPPSRRSTASLDSMDSDSRPASGVFDDESLMDENEPVMSWTPDPKNLERLGERAGYKDYQRLGLGSLNFNSAKSKTEPFRITTVNATYSVCRSYPAMLVVPQTVSDDSIRKFARSHRQYRFPVVSWYHPKTKALLLRASGFHSKGMMGMFKSHHNAPSGTSGEITSTSVEQEKYFHAIVQCTPMGNLQHQQQSHNKSLSDSLTSIDSLMLSTDTLALPDTPSLSRKNPIARAVNSLRSSGGKVKLTDNCMANNSRESALAAGVAYSISTPTMSRRSPLLRRTIHGSLRANAGKGGKSLGRLGSVRDRRAVTSSGSLEVGMRLAMKSNGSIDHSAELESQTQGLNKAALYVLGEKAQVKNIKVDSFPKCEFVPVDFYEVRQVKTSFKKLLRACVPSALLTDAEHSFYKLVQESEWLQQLQSLMQLSGAVVDLIDLQGSSVMVCLEDGWDITTQVVSLAQVCLDPYYRTIKGFQALVEKEWLSFGHRFTHRSNQTAANQASGFAPVFLQFLDAVHQVHRQFPLSFEYNDFFLKFLAYHTVSNRFRTFMLDNESERMEAGWLLEEKPKTSKIDGAATGEDGFTLRQTMGTSVWDYIDKHHRRSPVFYNFSYVSMDGTNVLRPYSGIASLELWDYYLTEDLSHGPPYDFETMYMDKKQNEEIEAIDGPLAPSSRRIVNGCYDTIWHLEPECFSLAFQDIHKTQTKLDHLPMKWKAVWEKLDHPQSETLQRQMSLKTRLTRSHGRTLHKRSTLEILVRGKMAGDAIKSFGQPHRFEKFDFTTASYCDHCGHLLWGLTQVKQGMRCADCGYNCHEKCVSSVPKNCAKLIRTPSEQPDSSVNLAEAQPHAPGDVTIQASRDMYRQFSARAQEHRTHEGYLLKQGALLKQWKQRWFVLDSMKHQLRWYDAMEDSHCKGYLDLSEVTSVGTSKNFQGAPKRAEDNSFFEMKTVKRSYVFCAPNVQASQEWIDKLNSCIQ</sequence>
<evidence type="ECO:0000256" key="3">
    <source>
        <dbReference type="ARBA" id="ARBA00022723"/>
    </source>
</evidence>
<dbReference type="OrthoDB" id="74314at2759"/>
<protein>
    <submittedName>
        <fullName evidence="11">Myotubularin-related protein 13 isoform X1</fullName>
    </submittedName>
</protein>
<dbReference type="SMART" id="SM00109">
    <property type="entry name" value="C1"/>
    <property type="match status" value="1"/>
</dbReference>
<dbReference type="SMART" id="SM00233">
    <property type="entry name" value="PH"/>
    <property type="match status" value="1"/>
</dbReference>
<keyword evidence="10" id="KW-1185">Reference proteome</keyword>
<evidence type="ECO:0000313" key="11">
    <source>
        <dbReference type="RefSeq" id="XP_023930024.1"/>
    </source>
</evidence>
<accession>A0A2R2MIK7</accession>
<dbReference type="InterPro" id="IPR010569">
    <property type="entry name" value="Myotubularin-like_Pase_dom"/>
</dbReference>
<feature type="region of interest" description="Disordered" evidence="5">
    <location>
        <begin position="692"/>
        <end position="728"/>
    </location>
</feature>
<evidence type="ECO:0000259" key="8">
    <source>
        <dbReference type="PROSITE" id="PS50211"/>
    </source>
</evidence>
<dbReference type="Proteomes" id="UP000085678">
    <property type="component" value="Unplaced"/>
</dbReference>
<dbReference type="InterPro" id="IPR005113">
    <property type="entry name" value="uDENN_dom"/>
</dbReference>
<dbReference type="Pfam" id="PF00130">
    <property type="entry name" value="C1_1"/>
    <property type="match status" value="1"/>
</dbReference>
<dbReference type="SUPFAM" id="SSF50729">
    <property type="entry name" value="PH domain-like"/>
    <property type="match status" value="2"/>
</dbReference>
<dbReference type="SMART" id="SM00800">
    <property type="entry name" value="uDENN"/>
    <property type="match status" value="1"/>
</dbReference>
<dbReference type="Pfam" id="PF03456">
    <property type="entry name" value="uDENN"/>
    <property type="match status" value="1"/>
</dbReference>
<feature type="domain" description="Myotubularin phosphatase" evidence="9">
    <location>
        <begin position="1172"/>
        <end position="1756"/>
    </location>
</feature>
<dbReference type="InterPro" id="IPR002219">
    <property type="entry name" value="PKC_DAG/PE"/>
</dbReference>
<evidence type="ECO:0000256" key="5">
    <source>
        <dbReference type="SAM" id="MobiDB-lite"/>
    </source>
</evidence>
<dbReference type="InterPro" id="IPR011993">
    <property type="entry name" value="PH-like_dom_sf"/>
</dbReference>
<dbReference type="CDD" id="cd20827">
    <property type="entry name" value="C1_Sbf-like"/>
    <property type="match status" value="1"/>
</dbReference>
<keyword evidence="3" id="KW-0479">Metal-binding</keyword>
<dbReference type="PANTHER" id="PTHR10807">
    <property type="entry name" value="MYOTUBULARIN-RELATED"/>
    <property type="match status" value="1"/>
</dbReference>
<evidence type="ECO:0000256" key="1">
    <source>
        <dbReference type="ARBA" id="ARBA00007471"/>
    </source>
</evidence>
<dbReference type="CDD" id="cd01235">
    <property type="entry name" value="PH_Sbf1_hMTMR5"/>
    <property type="match status" value="1"/>
</dbReference>
<dbReference type="CDD" id="cd13208">
    <property type="entry name" value="PH-GRAM_MTMR5_MTMR13"/>
    <property type="match status" value="1"/>
</dbReference>
<feature type="domain" description="UDENN" evidence="8">
    <location>
        <begin position="6"/>
        <end position="425"/>
    </location>
</feature>
<dbReference type="InterPro" id="IPR046349">
    <property type="entry name" value="C1-like_sf"/>
</dbReference>
<dbReference type="Pfam" id="PF06602">
    <property type="entry name" value="Myotub-related"/>
    <property type="match status" value="1"/>
</dbReference>
<gene>
    <name evidence="11" type="primary">LOC106168468</name>
</gene>
<dbReference type="PROSITE" id="PS50081">
    <property type="entry name" value="ZF_DAG_PE_2"/>
    <property type="match status" value="1"/>
</dbReference>
<dbReference type="GO" id="GO:0016020">
    <property type="term" value="C:membrane"/>
    <property type="evidence" value="ECO:0007669"/>
    <property type="project" value="TreeGrafter"/>
</dbReference>
<dbReference type="Pfam" id="PF02893">
    <property type="entry name" value="GRAM"/>
    <property type="match status" value="1"/>
</dbReference>
<dbReference type="GO" id="GO:0005085">
    <property type="term" value="F:guanyl-nucleotide exchange factor activity"/>
    <property type="evidence" value="ECO:0007669"/>
    <property type="project" value="TreeGrafter"/>
</dbReference>